<dbReference type="Pfam" id="PF13511">
    <property type="entry name" value="DUF4124"/>
    <property type="match status" value="1"/>
</dbReference>
<feature type="compositionally biased region" description="Low complexity" evidence="1">
    <location>
        <begin position="61"/>
        <end position="79"/>
    </location>
</feature>
<dbReference type="Proteomes" id="UP001166947">
    <property type="component" value="Unassembled WGS sequence"/>
</dbReference>
<reference evidence="4" key="1">
    <citation type="submission" date="2022-08" db="EMBL/GenBank/DDBJ databases">
        <authorList>
            <person name="Volokhov D.V."/>
            <person name="Furtak V.A."/>
            <person name="Zagorodnyaya T.A."/>
        </authorList>
    </citation>
    <scope>NUCLEOTIDE SEQUENCE</scope>
    <source>
        <strain evidence="4">CSL10203-ORH2</strain>
    </source>
</reference>
<evidence type="ECO:0000256" key="1">
    <source>
        <dbReference type="SAM" id="MobiDB-lite"/>
    </source>
</evidence>
<organism evidence="4 5">
    <name type="scientific">Neisseria montereyensis</name>
    <dbReference type="NCBI Taxonomy" id="2973938"/>
    <lineage>
        <taxon>Bacteria</taxon>
        <taxon>Pseudomonadati</taxon>
        <taxon>Pseudomonadota</taxon>
        <taxon>Betaproteobacteria</taxon>
        <taxon>Neisseriales</taxon>
        <taxon>Neisseriaceae</taxon>
        <taxon>Neisseria</taxon>
    </lineage>
</organism>
<feature type="region of interest" description="Disordered" evidence="1">
    <location>
        <begin position="61"/>
        <end position="97"/>
    </location>
</feature>
<proteinExistence type="predicted"/>
<feature type="domain" description="DUF4124" evidence="3">
    <location>
        <begin position="13"/>
        <end position="70"/>
    </location>
</feature>
<name>A0ABT2FBE9_9NEIS</name>
<keyword evidence="2" id="KW-0732">Signal</keyword>
<feature type="signal peptide" evidence="2">
    <location>
        <begin position="1"/>
        <end position="23"/>
    </location>
</feature>
<reference evidence="4" key="2">
    <citation type="journal article" date="2023" name="Curr. Microbiol.">
        <title>Neisseria montereyensis sp. nov., Isolated from Oropharynx of California Sea Lion (Zalophus californianus): Genomic, Phylogenetic, and Phenotypic Study.</title>
        <authorList>
            <person name="Volokhov D.V."/>
            <person name="Zagorodnyaya T.A."/>
            <person name="Furtak V.A."/>
            <person name="Nattanmai G."/>
            <person name="Randall L."/>
            <person name="Jose S."/>
            <person name="Gao Y."/>
            <person name="Gulland F.M."/>
            <person name="Eisenberg T."/>
            <person name="Delmonte P."/>
            <person name="Blom J."/>
            <person name="Mitchell K.K."/>
        </authorList>
    </citation>
    <scope>NUCLEOTIDE SEQUENCE</scope>
    <source>
        <strain evidence="4">CSL10203-ORH2</strain>
    </source>
</reference>
<evidence type="ECO:0000313" key="4">
    <source>
        <dbReference type="EMBL" id="MCS4533501.1"/>
    </source>
</evidence>
<feature type="chain" id="PRO_5046428548" evidence="2">
    <location>
        <begin position="24"/>
        <end position="149"/>
    </location>
</feature>
<sequence length="149" mass="16629">MNPIRFLITTSVLSLSLSLPAQAAAVYECTDSSGRRIYTQQGDNRCKPADIGRVGIYSSTPAEYHAEPTTPTAEPQAEPSAQNTPIDAAKRREAQRQLNEAKKALEEGKKVRYGNERNYVRYQQRIQALEAAVEEAQRNFDAINQPQAY</sequence>
<feature type="compositionally biased region" description="Basic and acidic residues" evidence="1">
    <location>
        <begin position="88"/>
        <end position="97"/>
    </location>
</feature>
<accession>A0ABT2FBE9</accession>
<protein>
    <submittedName>
        <fullName evidence="4">DUF4124 domain-containing protein</fullName>
    </submittedName>
</protein>
<evidence type="ECO:0000256" key="2">
    <source>
        <dbReference type="SAM" id="SignalP"/>
    </source>
</evidence>
<evidence type="ECO:0000259" key="3">
    <source>
        <dbReference type="Pfam" id="PF13511"/>
    </source>
</evidence>
<dbReference type="InterPro" id="IPR025392">
    <property type="entry name" value="DUF4124"/>
</dbReference>
<keyword evidence="5" id="KW-1185">Reference proteome</keyword>
<dbReference type="EMBL" id="JANUXW010000002">
    <property type="protein sequence ID" value="MCS4533501.1"/>
    <property type="molecule type" value="Genomic_DNA"/>
</dbReference>
<comment type="caution">
    <text evidence="4">The sequence shown here is derived from an EMBL/GenBank/DDBJ whole genome shotgun (WGS) entry which is preliminary data.</text>
</comment>
<gene>
    <name evidence="4" type="ORF">NXS09_04210</name>
</gene>
<dbReference type="RefSeq" id="WP_259291294.1">
    <property type="nucleotide sequence ID" value="NZ_JANUXW010000002.1"/>
</dbReference>
<evidence type="ECO:0000313" key="5">
    <source>
        <dbReference type="Proteomes" id="UP001166947"/>
    </source>
</evidence>